<feature type="domain" description="Protein kinase" evidence="4">
    <location>
        <begin position="1"/>
        <end position="308"/>
    </location>
</feature>
<evidence type="ECO:0000256" key="1">
    <source>
        <dbReference type="ARBA" id="ARBA00022527"/>
    </source>
</evidence>
<dbReference type="PROSITE" id="PS50011">
    <property type="entry name" value="PROTEIN_KINASE_DOM"/>
    <property type="match status" value="1"/>
</dbReference>
<keyword evidence="3" id="KW-0067">ATP-binding</keyword>
<dbReference type="InterPro" id="IPR000719">
    <property type="entry name" value="Prot_kinase_dom"/>
</dbReference>
<gene>
    <name evidence="5" type="ORF">K491DRAFT_587703</name>
</gene>
<keyword evidence="5" id="KW-0808">Transferase</keyword>
<proteinExistence type="predicted"/>
<dbReference type="OrthoDB" id="5979581at2759"/>
<protein>
    <submittedName>
        <fullName evidence="5">Kinase-like protein</fullName>
    </submittedName>
</protein>
<evidence type="ECO:0000259" key="4">
    <source>
        <dbReference type="PROSITE" id="PS50011"/>
    </source>
</evidence>
<dbReference type="Pfam" id="PF00069">
    <property type="entry name" value="Pkinase"/>
    <property type="match status" value="1"/>
</dbReference>
<evidence type="ECO:0000313" key="6">
    <source>
        <dbReference type="Proteomes" id="UP000799324"/>
    </source>
</evidence>
<evidence type="ECO:0000256" key="2">
    <source>
        <dbReference type="ARBA" id="ARBA00022741"/>
    </source>
</evidence>
<keyword evidence="6" id="KW-1185">Reference proteome</keyword>
<reference evidence="5" key="1">
    <citation type="journal article" date="2020" name="Stud. Mycol.">
        <title>101 Dothideomycetes genomes: a test case for predicting lifestyles and emergence of pathogens.</title>
        <authorList>
            <person name="Haridas S."/>
            <person name="Albert R."/>
            <person name="Binder M."/>
            <person name="Bloem J."/>
            <person name="Labutti K."/>
            <person name="Salamov A."/>
            <person name="Andreopoulos B."/>
            <person name="Baker S."/>
            <person name="Barry K."/>
            <person name="Bills G."/>
            <person name="Bluhm B."/>
            <person name="Cannon C."/>
            <person name="Castanera R."/>
            <person name="Culley D."/>
            <person name="Daum C."/>
            <person name="Ezra D."/>
            <person name="Gonzalez J."/>
            <person name="Henrissat B."/>
            <person name="Kuo A."/>
            <person name="Liang C."/>
            <person name="Lipzen A."/>
            <person name="Lutzoni F."/>
            <person name="Magnuson J."/>
            <person name="Mondo S."/>
            <person name="Nolan M."/>
            <person name="Ohm R."/>
            <person name="Pangilinan J."/>
            <person name="Park H.-J."/>
            <person name="Ramirez L."/>
            <person name="Alfaro M."/>
            <person name="Sun H."/>
            <person name="Tritt A."/>
            <person name="Yoshinaga Y."/>
            <person name="Zwiers L.-H."/>
            <person name="Turgeon B."/>
            <person name="Goodwin S."/>
            <person name="Spatafora J."/>
            <person name="Crous P."/>
            <person name="Grigoriev I."/>
        </authorList>
    </citation>
    <scope>NUCLEOTIDE SEQUENCE</scope>
    <source>
        <strain evidence="5">CBS 122681</strain>
    </source>
</reference>
<dbReference type="SMART" id="SM00220">
    <property type="entry name" value="S_TKc"/>
    <property type="match status" value="1"/>
</dbReference>
<dbReference type="InterPro" id="IPR050117">
    <property type="entry name" value="MAPK"/>
</dbReference>
<dbReference type="InterPro" id="IPR011009">
    <property type="entry name" value="Kinase-like_dom_sf"/>
</dbReference>
<evidence type="ECO:0000313" key="5">
    <source>
        <dbReference type="EMBL" id="KAF2661182.1"/>
    </source>
</evidence>
<dbReference type="AlphaFoldDB" id="A0A6A6TN52"/>
<sequence length="333" mass="38707">MATKYFIGQTMRGNLGSYTLTHQLYRDRVWRAINDNQENVIIKMGDAGNLVNEWNLLKRFQNRNPFLRPVIDEIEDHSKPQALVLKHLDDDMLNICTARKLTSREVKYVARSILEVLMMLHEEGIVHTDIKPSNILANFGDGLDRSKEVQLADFADWHPVDHRNLAEGVEMGTPIFRAPEAQLQLELGPPMDIWSLGATLISLIFGENFHIFSPNVTFDDDRYQLEILFKHVRHFGPWPDSYVDLCCATRLGVLTYTMENSPPETYKPFRKFCKEEVPRKDRDFICKLMKLDPRDRPTARQLLADEWFQEEVVMEERLQFSEAPMNEGDLVVI</sequence>
<dbReference type="GO" id="GO:0004674">
    <property type="term" value="F:protein serine/threonine kinase activity"/>
    <property type="evidence" value="ECO:0007669"/>
    <property type="project" value="UniProtKB-KW"/>
</dbReference>
<evidence type="ECO:0000256" key="3">
    <source>
        <dbReference type="ARBA" id="ARBA00022840"/>
    </source>
</evidence>
<dbReference type="Proteomes" id="UP000799324">
    <property type="component" value="Unassembled WGS sequence"/>
</dbReference>
<keyword evidence="5" id="KW-0418">Kinase</keyword>
<accession>A0A6A6TN52</accession>
<dbReference type="PANTHER" id="PTHR24055">
    <property type="entry name" value="MITOGEN-ACTIVATED PROTEIN KINASE"/>
    <property type="match status" value="1"/>
</dbReference>
<dbReference type="SUPFAM" id="SSF56112">
    <property type="entry name" value="Protein kinase-like (PK-like)"/>
    <property type="match status" value="1"/>
</dbReference>
<keyword evidence="1" id="KW-0723">Serine/threonine-protein kinase</keyword>
<name>A0A6A6TN52_9PLEO</name>
<dbReference type="EMBL" id="MU004295">
    <property type="protein sequence ID" value="KAF2661182.1"/>
    <property type="molecule type" value="Genomic_DNA"/>
</dbReference>
<dbReference type="Gene3D" id="1.10.510.10">
    <property type="entry name" value="Transferase(Phosphotransferase) domain 1"/>
    <property type="match status" value="1"/>
</dbReference>
<organism evidence="5 6">
    <name type="scientific">Lophiostoma macrostomum CBS 122681</name>
    <dbReference type="NCBI Taxonomy" id="1314788"/>
    <lineage>
        <taxon>Eukaryota</taxon>
        <taxon>Fungi</taxon>
        <taxon>Dikarya</taxon>
        <taxon>Ascomycota</taxon>
        <taxon>Pezizomycotina</taxon>
        <taxon>Dothideomycetes</taxon>
        <taxon>Pleosporomycetidae</taxon>
        <taxon>Pleosporales</taxon>
        <taxon>Lophiostomataceae</taxon>
        <taxon>Lophiostoma</taxon>
    </lineage>
</organism>
<keyword evidence="2" id="KW-0547">Nucleotide-binding</keyword>
<dbReference type="GO" id="GO:0005524">
    <property type="term" value="F:ATP binding"/>
    <property type="evidence" value="ECO:0007669"/>
    <property type="project" value="UniProtKB-KW"/>
</dbReference>